<feature type="transmembrane region" description="Helical" evidence="1">
    <location>
        <begin position="230"/>
        <end position="251"/>
    </location>
</feature>
<dbReference type="EMBL" id="JAPQFJ010000005">
    <property type="protein sequence ID" value="MCY6958398.1"/>
    <property type="molecule type" value="Genomic_DNA"/>
</dbReference>
<dbReference type="RefSeq" id="WP_268060810.1">
    <property type="nucleotide sequence ID" value="NZ_JAPQFJ010000005.1"/>
</dbReference>
<feature type="transmembrane region" description="Helical" evidence="1">
    <location>
        <begin position="149"/>
        <end position="166"/>
    </location>
</feature>
<dbReference type="InterPro" id="IPR050303">
    <property type="entry name" value="GatZ_KbaZ_carbometab"/>
</dbReference>
<dbReference type="PANTHER" id="PTHR32502">
    <property type="entry name" value="N-ACETYLGALACTOSAMINE PERMEASE II COMPONENT-RELATED"/>
    <property type="match status" value="1"/>
</dbReference>
<feature type="transmembrane region" description="Helical" evidence="1">
    <location>
        <begin position="258"/>
        <end position="277"/>
    </location>
</feature>
<evidence type="ECO:0000313" key="2">
    <source>
        <dbReference type="EMBL" id="MCY6958398.1"/>
    </source>
</evidence>
<keyword evidence="3" id="KW-1185">Reference proteome</keyword>
<name>A0ABT4D9S7_9CLOT</name>
<dbReference type="PROSITE" id="PS00018">
    <property type="entry name" value="EF_HAND_1"/>
    <property type="match status" value="1"/>
</dbReference>
<keyword evidence="1" id="KW-0812">Transmembrane</keyword>
<dbReference type="PROSITE" id="PS51108">
    <property type="entry name" value="PTS_EIID"/>
    <property type="match status" value="1"/>
</dbReference>
<comment type="caution">
    <text evidence="2">The sequence shown here is derived from an EMBL/GenBank/DDBJ whole genome shotgun (WGS) entry which is preliminary data.</text>
</comment>
<proteinExistence type="predicted"/>
<gene>
    <name evidence="2" type="ORF">OW729_07260</name>
</gene>
<dbReference type="InterPro" id="IPR018247">
    <property type="entry name" value="EF_Hand_1_Ca_BS"/>
</dbReference>
<dbReference type="Pfam" id="PF03613">
    <property type="entry name" value="EIID-AGA"/>
    <property type="match status" value="1"/>
</dbReference>
<sequence length="278" mass="30692">MKTFKDENNEKIITKKDLNKMVLNQGSLGMEFSWNYERQMNLPFAMMMNPILKKIYKDDPEKYKEAVIRHLEFFNITPQLAPFVGGVVASMEEMHAKGKVESKSISSVKTALMGPLSGIGDSIFIGSIRVIALGVGLSLAVQGNILGPILYFLIYNIPAFFIRFFGARKGYELGFNYLAKMQANGMMDKLMFAAGILGIMVIGGMTKDMVYTELVMKIGSGETAKKLQEIIDGIIPGLIGLGVTWFYYWLLGKKVNPIFIILGTILIGVLGASVGLFG</sequence>
<dbReference type="Proteomes" id="UP001144612">
    <property type="component" value="Unassembled WGS sequence"/>
</dbReference>
<protein>
    <submittedName>
        <fullName evidence="2">PTS system mannose/fructose/sorbose family transporter subunit IID</fullName>
    </submittedName>
</protein>
<organism evidence="2 3">
    <name type="scientific">Clostridium brassicae</name>
    <dbReference type="NCBI Taxonomy" id="2999072"/>
    <lineage>
        <taxon>Bacteria</taxon>
        <taxon>Bacillati</taxon>
        <taxon>Bacillota</taxon>
        <taxon>Clostridia</taxon>
        <taxon>Eubacteriales</taxon>
        <taxon>Clostridiaceae</taxon>
        <taxon>Clostridium</taxon>
    </lineage>
</organism>
<accession>A0ABT4D9S7</accession>
<feature type="transmembrane region" description="Helical" evidence="1">
    <location>
        <begin position="123"/>
        <end position="143"/>
    </location>
</feature>
<keyword evidence="1" id="KW-0472">Membrane</keyword>
<keyword evidence="1" id="KW-1133">Transmembrane helix</keyword>
<dbReference type="InterPro" id="IPR004704">
    <property type="entry name" value="PTS_IID_man"/>
</dbReference>
<evidence type="ECO:0000313" key="3">
    <source>
        <dbReference type="Proteomes" id="UP001144612"/>
    </source>
</evidence>
<dbReference type="PANTHER" id="PTHR32502:SF23">
    <property type="entry name" value="TRANSPORT PROTEIN, PTS SYSTEM"/>
    <property type="match status" value="1"/>
</dbReference>
<feature type="transmembrane region" description="Helical" evidence="1">
    <location>
        <begin position="190"/>
        <end position="210"/>
    </location>
</feature>
<reference evidence="2" key="1">
    <citation type="submission" date="2022-12" db="EMBL/GenBank/DDBJ databases">
        <title>Clostridium sp. nov., isolated from industrial wastewater.</title>
        <authorList>
            <person name="Jiayan W."/>
        </authorList>
    </citation>
    <scope>NUCLEOTIDE SEQUENCE</scope>
    <source>
        <strain evidence="2">ZC22-4</strain>
    </source>
</reference>
<evidence type="ECO:0000256" key="1">
    <source>
        <dbReference type="SAM" id="Phobius"/>
    </source>
</evidence>